<organism evidence="1 2">
    <name type="scientific">Ureibacillus manganicus DSM 26584</name>
    <dbReference type="NCBI Taxonomy" id="1384049"/>
    <lineage>
        <taxon>Bacteria</taxon>
        <taxon>Bacillati</taxon>
        <taxon>Bacillota</taxon>
        <taxon>Bacilli</taxon>
        <taxon>Bacillales</taxon>
        <taxon>Caryophanaceae</taxon>
        <taxon>Ureibacillus</taxon>
    </lineage>
</organism>
<dbReference type="RefSeq" id="WP_036187265.1">
    <property type="nucleotide sequence ID" value="NZ_AVDA01000014.1"/>
</dbReference>
<dbReference type="NCBIfam" id="TIGR04398">
    <property type="entry name" value="SLAP_DUP"/>
    <property type="match status" value="1"/>
</dbReference>
<evidence type="ECO:0008006" key="3">
    <source>
        <dbReference type="Google" id="ProtNLM"/>
    </source>
</evidence>
<sequence length="125" mass="14593">MQKLQFETSWDKALAAEDRQQIEKLFHNTKKLNSSEILFSRIRVAINHKDELLVTVLVHNFSDRPLDFINKRLIYSIQGEVIGDSKFTLPALVIQPRVSIPWTFIFPKETYTEQPSYETGQITIQ</sequence>
<protein>
    <recommendedName>
        <fullName evidence="3">SLAP domain-containing protein</fullName>
    </recommendedName>
</protein>
<evidence type="ECO:0000313" key="2">
    <source>
        <dbReference type="Proteomes" id="UP000030416"/>
    </source>
</evidence>
<keyword evidence="2" id="KW-1185">Reference proteome</keyword>
<accession>A0A0A3I5R8</accession>
<dbReference type="STRING" id="1384049.CD29_12880"/>
<dbReference type="OrthoDB" id="1907642at2"/>
<dbReference type="AlphaFoldDB" id="A0A0A3I5R8"/>
<reference evidence="1 2" key="1">
    <citation type="submission" date="2014-02" db="EMBL/GenBank/DDBJ databases">
        <title>Draft genome sequence of Lysinibacillus manganicus DSM 26584T.</title>
        <authorList>
            <person name="Zhang F."/>
            <person name="Wang G."/>
            <person name="Zhang L."/>
        </authorList>
    </citation>
    <scope>NUCLEOTIDE SEQUENCE [LARGE SCALE GENOMIC DNA]</scope>
    <source>
        <strain evidence="1 2">DSM 26584</strain>
    </source>
</reference>
<comment type="caution">
    <text evidence="1">The sequence shown here is derived from an EMBL/GenBank/DDBJ whole genome shotgun (WGS) entry which is preliminary data.</text>
</comment>
<dbReference type="EMBL" id="JPVN01000014">
    <property type="protein sequence ID" value="KGR78043.1"/>
    <property type="molecule type" value="Genomic_DNA"/>
</dbReference>
<dbReference type="InterPro" id="IPR030910">
    <property type="entry name" value="SLAP_dom"/>
</dbReference>
<dbReference type="Proteomes" id="UP000030416">
    <property type="component" value="Unassembled WGS sequence"/>
</dbReference>
<dbReference type="eggNOG" id="ENOG50333VV">
    <property type="taxonomic scope" value="Bacteria"/>
</dbReference>
<name>A0A0A3I5R8_9BACL</name>
<gene>
    <name evidence="1" type="ORF">CD29_12880</name>
</gene>
<evidence type="ECO:0000313" key="1">
    <source>
        <dbReference type="EMBL" id="KGR78043.1"/>
    </source>
</evidence>
<proteinExistence type="predicted"/>